<protein>
    <recommendedName>
        <fullName evidence="3">MULE transposase domain-containing protein</fullName>
    </recommendedName>
</protein>
<gene>
    <name evidence="1" type="ORF">AUK04_01750</name>
</gene>
<evidence type="ECO:0008006" key="3">
    <source>
        <dbReference type="Google" id="ProtNLM"/>
    </source>
</evidence>
<proteinExistence type="predicted"/>
<dbReference type="AlphaFoldDB" id="A0A1J5I1H4"/>
<name>A0A1J5I1H4_9BACT</name>
<sequence length="347" mass="41510">MCGEKARRNGKTKIGKKRFFCRYCYYSFIRQRHVKVGYSDFVKFHDFIVNKLNKEAILEKEYISRTSLWRKFKPFFGYCPAPEDSNFLIPKNLSNAKPRPWVLGIDGKWLHRQGVVMIYRDVTNKFNLYWSFHFSESYEAVEKDFEKVNLIIKDSLFSGVVSDWKGAIVSAVNIFFPPTPHQRCLSHVQRQLLRFLPLRSPIPATQKLRIIAKVITDIKTHEEKYYWVSSVNYWILKYGHILKEKTIGVGVKKKWWYTHGNTRRAVKLLTFNEKHLFAYLDYPFIPNTNNSLEGLNSQIKTKLSNHRGMQTPQQITYLFWLFTFKRIKNRYDLKRLWDSLKNKIYRF</sequence>
<organism evidence="1 2">
    <name type="scientific">Candidatus Roizmanbacteria bacterium CG2_30_33_16</name>
    <dbReference type="NCBI Taxonomy" id="1805340"/>
    <lineage>
        <taxon>Bacteria</taxon>
        <taxon>Candidatus Roizmaniibacteriota</taxon>
    </lineage>
</organism>
<dbReference type="Proteomes" id="UP000183758">
    <property type="component" value="Unassembled WGS sequence"/>
</dbReference>
<accession>A0A1J5I1H4</accession>
<evidence type="ECO:0000313" key="2">
    <source>
        <dbReference type="Proteomes" id="UP000183758"/>
    </source>
</evidence>
<evidence type="ECO:0000313" key="1">
    <source>
        <dbReference type="EMBL" id="OIP85024.1"/>
    </source>
</evidence>
<dbReference type="EMBL" id="MNZM01000040">
    <property type="protein sequence ID" value="OIP85024.1"/>
    <property type="molecule type" value="Genomic_DNA"/>
</dbReference>
<reference evidence="1 2" key="1">
    <citation type="journal article" date="2016" name="Environ. Microbiol.">
        <title>Genomic resolution of a cold subsurface aquifer community provides metabolic insights for novel microbes adapted to high CO concentrations.</title>
        <authorList>
            <person name="Probst A.J."/>
            <person name="Castelle C.J."/>
            <person name="Singh A."/>
            <person name="Brown C.T."/>
            <person name="Anantharaman K."/>
            <person name="Sharon I."/>
            <person name="Hug L.A."/>
            <person name="Burstein D."/>
            <person name="Emerson J.B."/>
            <person name="Thomas B.C."/>
            <person name="Banfield J.F."/>
        </authorList>
    </citation>
    <scope>NUCLEOTIDE SEQUENCE [LARGE SCALE GENOMIC DNA]</scope>
    <source>
        <strain evidence="1">CG2_30_33_16</strain>
    </source>
</reference>
<comment type="caution">
    <text evidence="1">The sequence shown here is derived from an EMBL/GenBank/DDBJ whole genome shotgun (WGS) entry which is preliminary data.</text>
</comment>